<dbReference type="AlphaFoldDB" id="A0A8C4R163"/>
<keyword evidence="1" id="KW-1133">Transmembrane helix</keyword>
<evidence type="ECO:0000313" key="3">
    <source>
        <dbReference type="Proteomes" id="UP000694388"/>
    </source>
</evidence>
<dbReference type="GO" id="GO:0005262">
    <property type="term" value="F:calcium channel activity"/>
    <property type="evidence" value="ECO:0007669"/>
    <property type="project" value="TreeGrafter"/>
</dbReference>
<name>A0A8C4R163_EPTBU</name>
<dbReference type="GO" id="GO:0050982">
    <property type="term" value="P:detection of mechanical stimulus"/>
    <property type="evidence" value="ECO:0007669"/>
    <property type="project" value="TreeGrafter"/>
</dbReference>
<evidence type="ECO:0000256" key="1">
    <source>
        <dbReference type="SAM" id="Phobius"/>
    </source>
</evidence>
<dbReference type="OMA" id="TIYIAWA"/>
<evidence type="ECO:0000313" key="2">
    <source>
        <dbReference type="Ensembl" id="ENSEBUP00000022619.1"/>
    </source>
</evidence>
<keyword evidence="1" id="KW-0472">Membrane</keyword>
<protein>
    <submittedName>
        <fullName evidence="2">Uncharacterized protein</fullName>
    </submittedName>
</protein>
<proteinExistence type="predicted"/>
<accession>A0A8C4R163</accession>
<feature type="transmembrane region" description="Helical" evidence="1">
    <location>
        <begin position="155"/>
        <end position="178"/>
    </location>
</feature>
<feature type="transmembrane region" description="Helical" evidence="1">
    <location>
        <begin position="76"/>
        <end position="94"/>
    </location>
</feature>
<feature type="transmembrane region" description="Helical" evidence="1">
    <location>
        <begin position="114"/>
        <end position="135"/>
    </location>
</feature>
<dbReference type="InterPro" id="IPR051223">
    <property type="entry name" value="Polycystin"/>
</dbReference>
<organism evidence="2 3">
    <name type="scientific">Eptatretus burgeri</name>
    <name type="common">Inshore hagfish</name>
    <dbReference type="NCBI Taxonomy" id="7764"/>
    <lineage>
        <taxon>Eukaryota</taxon>
        <taxon>Metazoa</taxon>
        <taxon>Chordata</taxon>
        <taxon>Craniata</taxon>
        <taxon>Vertebrata</taxon>
        <taxon>Cyclostomata</taxon>
        <taxon>Myxini</taxon>
        <taxon>Myxiniformes</taxon>
        <taxon>Myxinidae</taxon>
        <taxon>Eptatretinae</taxon>
        <taxon>Eptatretus</taxon>
    </lineage>
</organism>
<feature type="transmembrane region" description="Helical" evidence="1">
    <location>
        <begin position="190"/>
        <end position="205"/>
    </location>
</feature>
<dbReference type="GeneTree" id="ENSGT00940000164047"/>
<dbReference type="PANTHER" id="PTHR10877">
    <property type="entry name" value="POLYCYSTIN FAMILY MEMBER"/>
    <property type="match status" value="1"/>
</dbReference>
<dbReference type="GO" id="GO:0016020">
    <property type="term" value="C:membrane"/>
    <property type="evidence" value="ECO:0007669"/>
    <property type="project" value="TreeGrafter"/>
</dbReference>
<dbReference type="Proteomes" id="UP000694388">
    <property type="component" value="Unplaced"/>
</dbReference>
<reference evidence="2" key="2">
    <citation type="submission" date="2025-09" db="UniProtKB">
        <authorList>
            <consortium name="Ensembl"/>
        </authorList>
    </citation>
    <scope>IDENTIFICATION</scope>
</reference>
<keyword evidence="1" id="KW-0812">Transmembrane</keyword>
<sequence length="206" mass="24057">MHDLQTKETFCFIFNTWLGFEHNRVTVKRKIADYTDLVSFKRLLSDITKSNFSEGHMWSSVFFQYKKNNFTRLQRLGCCTTLIFLMMITNAMWFESDTHRPGVIKIGPFTPGEIFIMIASALLEIPISLILVQIFHRQRGKNVRPRPGDGTLPYWTIYIAWAIIAVVILLSGFFIILYSMEWGGPKANRWLLRFFISFCLSLLLIQ</sequence>
<keyword evidence="3" id="KW-1185">Reference proteome</keyword>
<dbReference type="PANTHER" id="PTHR10877:SF194">
    <property type="entry name" value="LOCATION OF VULVA DEFECTIVE 1"/>
    <property type="match status" value="1"/>
</dbReference>
<reference evidence="2" key="1">
    <citation type="submission" date="2025-08" db="UniProtKB">
        <authorList>
            <consortium name="Ensembl"/>
        </authorList>
    </citation>
    <scope>IDENTIFICATION</scope>
</reference>
<dbReference type="Ensembl" id="ENSEBUT00000023196.1">
    <property type="protein sequence ID" value="ENSEBUP00000022619.1"/>
    <property type="gene ID" value="ENSEBUG00000013939.1"/>
</dbReference>